<evidence type="ECO:0000313" key="2">
    <source>
        <dbReference type="EnsemblMetazoa" id="CJA35739.1"/>
    </source>
</evidence>
<protein>
    <submittedName>
        <fullName evidence="2">Uncharacterized protein</fullName>
    </submittedName>
</protein>
<dbReference type="AlphaFoldDB" id="A0A8R1EG88"/>
<dbReference type="EnsemblMetazoa" id="CJA35739.1">
    <property type="protein sequence ID" value="CJA35739.1"/>
    <property type="gene ID" value="WBGene00211586"/>
</dbReference>
<dbReference type="PANTHER" id="PTHR35981">
    <property type="entry name" value="ION TRANSPORT PEPTIDE, ISOFORM C"/>
    <property type="match status" value="1"/>
</dbReference>
<name>A0A8R1EG88_CAEJA</name>
<dbReference type="SUPFAM" id="SSF81778">
    <property type="entry name" value="Crustacean CHH/MIH/GIH neurohormone"/>
    <property type="match status" value="1"/>
</dbReference>
<proteinExistence type="inferred from homology"/>
<accession>A0A8R1EG88</accession>
<organism evidence="2 3">
    <name type="scientific">Caenorhabditis japonica</name>
    <dbReference type="NCBI Taxonomy" id="281687"/>
    <lineage>
        <taxon>Eukaryota</taxon>
        <taxon>Metazoa</taxon>
        <taxon>Ecdysozoa</taxon>
        <taxon>Nematoda</taxon>
        <taxon>Chromadorea</taxon>
        <taxon>Rhabditida</taxon>
        <taxon>Rhabditina</taxon>
        <taxon>Rhabditomorpha</taxon>
        <taxon>Rhabditoidea</taxon>
        <taxon>Rhabditidae</taxon>
        <taxon>Peloderinae</taxon>
        <taxon>Caenorhabditis</taxon>
    </lineage>
</organism>
<reference evidence="2" key="2">
    <citation type="submission" date="2022-06" db="UniProtKB">
        <authorList>
            <consortium name="EnsemblMetazoa"/>
        </authorList>
    </citation>
    <scope>IDENTIFICATION</scope>
    <source>
        <strain evidence="2">DF5081</strain>
    </source>
</reference>
<reference evidence="3" key="1">
    <citation type="submission" date="2010-08" db="EMBL/GenBank/DDBJ databases">
        <authorList>
            <consortium name="Caenorhabditis japonica Sequencing Consortium"/>
            <person name="Wilson R.K."/>
        </authorList>
    </citation>
    <scope>NUCLEOTIDE SEQUENCE [LARGE SCALE GENOMIC DNA]</scope>
    <source>
        <strain evidence="3">DF5081</strain>
    </source>
</reference>
<evidence type="ECO:0000256" key="1">
    <source>
        <dbReference type="ARBA" id="ARBA00005447"/>
    </source>
</evidence>
<comment type="similarity">
    <text evidence="1">Belongs to the arthropod CHH/MIH/GIH/VIH hormone family.</text>
</comment>
<evidence type="ECO:0000313" key="3">
    <source>
        <dbReference type="Proteomes" id="UP000005237"/>
    </source>
</evidence>
<keyword evidence="3" id="KW-1185">Reference proteome</keyword>
<dbReference type="PANTHER" id="PTHR35981:SF2">
    <property type="entry name" value="ION TRANSPORT PEPTIDE, ISOFORM C"/>
    <property type="match status" value="1"/>
</dbReference>
<dbReference type="InterPro" id="IPR035957">
    <property type="entry name" value="Crust_neurohorm_sf"/>
</dbReference>
<dbReference type="GO" id="GO:0007623">
    <property type="term" value="P:circadian rhythm"/>
    <property type="evidence" value="ECO:0007669"/>
    <property type="project" value="TreeGrafter"/>
</dbReference>
<dbReference type="InterPro" id="IPR031098">
    <property type="entry name" value="Crust_neurohorm"/>
</dbReference>
<dbReference type="Proteomes" id="UP000005237">
    <property type="component" value="Unassembled WGS sequence"/>
</dbReference>
<sequence>MEIVHTIMDRICMLCHELQSHIAPNTRLECRQDCFRNTVFQSCMRIFSGKPPQPQRHLTEPTAPVPYNTAEVQVLEDINE</sequence>
<dbReference type="Pfam" id="PF01147">
    <property type="entry name" value="Crust_neurohorm"/>
    <property type="match status" value="1"/>
</dbReference>
<dbReference type="Gene3D" id="1.10.2010.10">
    <property type="entry name" value="Crustacean CHH/MIH/GIH neurohormone"/>
    <property type="match status" value="1"/>
</dbReference>